<evidence type="ECO:0000313" key="11">
    <source>
        <dbReference type="Proteomes" id="UP000008550"/>
    </source>
</evidence>
<dbReference type="CDD" id="cd03225">
    <property type="entry name" value="ABC_cobalt_CbiO_domain1"/>
    <property type="match status" value="2"/>
</dbReference>
<dbReference type="KEGG" id="hmo:HM1_1859"/>
<dbReference type="Proteomes" id="UP000008550">
    <property type="component" value="Chromosome"/>
</dbReference>
<keyword evidence="3" id="KW-0813">Transport</keyword>
<dbReference type="SMART" id="SM00382">
    <property type="entry name" value="AAA"/>
    <property type="match status" value="2"/>
</dbReference>
<keyword evidence="8" id="KW-0472">Membrane</keyword>
<accession>B0TFA0</accession>
<dbReference type="SUPFAM" id="SSF52540">
    <property type="entry name" value="P-loop containing nucleoside triphosphate hydrolases"/>
    <property type="match status" value="2"/>
</dbReference>
<evidence type="ECO:0000259" key="9">
    <source>
        <dbReference type="PROSITE" id="PS50893"/>
    </source>
</evidence>
<dbReference type="eggNOG" id="COG1122">
    <property type="taxonomic scope" value="Bacteria"/>
</dbReference>
<evidence type="ECO:0000256" key="3">
    <source>
        <dbReference type="ARBA" id="ARBA00022448"/>
    </source>
</evidence>
<feature type="domain" description="ABC transporter" evidence="9">
    <location>
        <begin position="315"/>
        <end position="544"/>
    </location>
</feature>
<keyword evidence="11" id="KW-1185">Reference proteome</keyword>
<dbReference type="PROSITE" id="PS50893">
    <property type="entry name" value="ABC_TRANSPORTER_2"/>
    <property type="match status" value="2"/>
</dbReference>
<dbReference type="PANTHER" id="PTHR43553">
    <property type="entry name" value="HEAVY METAL TRANSPORTER"/>
    <property type="match status" value="1"/>
</dbReference>
<dbReference type="HOGENOM" id="CLU_000604_86_7_9"/>
<dbReference type="InterPro" id="IPR050095">
    <property type="entry name" value="ECF_ABC_transporter_ATP-bd"/>
</dbReference>
<dbReference type="NCBIfam" id="NF010167">
    <property type="entry name" value="PRK13648.1"/>
    <property type="match status" value="2"/>
</dbReference>
<sequence length="587" mass="63693">MDLYSLRDLSYFYPEKRQPALRINSLRIEDGEFVLVSGLSGSGKSTLARALAGLVPRFYGGRFSGELRYQGRLLIDLPRRELAREVAIVFQDPEKQLVMTEAEAEIAFGLENLGLSPADMAARIAEVMSFFQLSALKGREIWTLSGGQQQKVALASALAMQPRVLILDEPTSQLDPAAAEEILSLVKRLNEDLAMTIVLVEQRLDRCFHLADRVLYMEEGAIVFNGSPGEMAQWGACRAGTLAPPVARFFAGMGLSPVPITVKAGRKALAALLSREGEPERALSLSPPTTSNASNLPELATLKGRKGVPPANAAVSLDRIWFSYPDGWEALQDVSLSVAPGDFLALLGPNGAGKSTLLRLIAGLLKPGRGRCSLSSAKQGVRSLHAGGRIGYLAQNPNDYLLQDTVEAEVAFGRRNFGLPDDGTVERLLQELRLEAYRGVHPRDLSGGERQRVAIAAVLATDPEILLLDEPTRGMDEQLKDELGALLRRRMDGGAAVILVTHDVEFVARHATRVAILDGGRVVREGGLLTVLGESLFYSTQISRLFRHAAPQLLTPEAAWAAFRDVGRQARKQAEGREADVHVACLA</sequence>
<dbReference type="InterPro" id="IPR003593">
    <property type="entry name" value="AAA+_ATPase"/>
</dbReference>
<keyword evidence="7" id="KW-1278">Translocase</keyword>
<dbReference type="STRING" id="498761.HM1_1859"/>
<organism evidence="10 11">
    <name type="scientific">Heliobacterium modesticaldum (strain ATCC 51547 / Ice1)</name>
    <dbReference type="NCBI Taxonomy" id="498761"/>
    <lineage>
        <taxon>Bacteria</taxon>
        <taxon>Bacillati</taxon>
        <taxon>Bacillota</taxon>
        <taxon>Clostridia</taxon>
        <taxon>Eubacteriales</taxon>
        <taxon>Heliobacteriaceae</taxon>
        <taxon>Heliomicrobium</taxon>
    </lineage>
</organism>
<evidence type="ECO:0000256" key="8">
    <source>
        <dbReference type="ARBA" id="ARBA00023136"/>
    </source>
</evidence>
<dbReference type="InterPro" id="IPR017871">
    <property type="entry name" value="ABC_transporter-like_CS"/>
</dbReference>
<evidence type="ECO:0000313" key="10">
    <source>
        <dbReference type="EMBL" id="ABZ84417.1"/>
    </source>
</evidence>
<evidence type="ECO:0000256" key="7">
    <source>
        <dbReference type="ARBA" id="ARBA00022967"/>
    </source>
</evidence>
<evidence type="ECO:0000256" key="6">
    <source>
        <dbReference type="ARBA" id="ARBA00022840"/>
    </source>
</evidence>
<protein>
    <submittedName>
        <fullName evidence="10">Abc-type cobalt transport system, ATPase component</fullName>
    </submittedName>
</protein>
<keyword evidence="5" id="KW-0547">Nucleotide-binding</keyword>
<feature type="domain" description="ABC transporter" evidence="9">
    <location>
        <begin position="4"/>
        <end position="244"/>
    </location>
</feature>
<comment type="similarity">
    <text evidence="2">Belongs to the ABC transporter superfamily.</text>
</comment>
<dbReference type="InterPro" id="IPR015856">
    <property type="entry name" value="ABC_transpr_CbiO/EcfA_su"/>
</dbReference>
<dbReference type="GO" id="GO:0016887">
    <property type="term" value="F:ATP hydrolysis activity"/>
    <property type="evidence" value="ECO:0007669"/>
    <property type="project" value="InterPro"/>
</dbReference>
<reference evidence="10 11" key="1">
    <citation type="journal article" date="2008" name="J. Bacteriol.">
        <title>The genome of Heliobacterium modesticaldum, a phototrophic representative of the Firmicutes containing the simplest photosynthetic apparatus.</title>
        <authorList>
            <person name="Sattley W.M."/>
            <person name="Madigan M.T."/>
            <person name="Swingley W.D."/>
            <person name="Cheung P.C."/>
            <person name="Clocksin K.M."/>
            <person name="Conrad A.L."/>
            <person name="Dejesa L.C."/>
            <person name="Honchak B.M."/>
            <person name="Jung D.O."/>
            <person name="Karbach L.E."/>
            <person name="Kurdoglu A."/>
            <person name="Lahiri S."/>
            <person name="Mastrian S.D."/>
            <person name="Page L.E."/>
            <person name="Taylor H.L."/>
            <person name="Wang Z.T."/>
            <person name="Raymond J."/>
            <person name="Chen M."/>
            <person name="Blankenship R.E."/>
            <person name="Touchman J.W."/>
        </authorList>
    </citation>
    <scope>NUCLEOTIDE SEQUENCE [LARGE SCALE GENOMIC DNA]</scope>
    <source>
        <strain evidence="11">ATCC 51547 / Ice1</strain>
    </source>
</reference>
<dbReference type="OrthoDB" id="501320at2"/>
<dbReference type="GO" id="GO:0042626">
    <property type="term" value="F:ATPase-coupled transmembrane transporter activity"/>
    <property type="evidence" value="ECO:0007669"/>
    <property type="project" value="TreeGrafter"/>
</dbReference>
<keyword evidence="6" id="KW-0067">ATP-binding</keyword>
<dbReference type="Pfam" id="PF00005">
    <property type="entry name" value="ABC_tran"/>
    <property type="match status" value="2"/>
</dbReference>
<evidence type="ECO:0000256" key="5">
    <source>
        <dbReference type="ARBA" id="ARBA00022741"/>
    </source>
</evidence>
<dbReference type="InterPro" id="IPR003439">
    <property type="entry name" value="ABC_transporter-like_ATP-bd"/>
</dbReference>
<dbReference type="AlphaFoldDB" id="B0TFA0"/>
<evidence type="ECO:0000256" key="4">
    <source>
        <dbReference type="ARBA" id="ARBA00022475"/>
    </source>
</evidence>
<comment type="subcellular location">
    <subcellularLocation>
        <location evidence="1">Cell membrane</location>
        <topology evidence="1">Peripheral membrane protein</topology>
    </subcellularLocation>
</comment>
<proteinExistence type="inferred from homology"/>
<dbReference type="InterPro" id="IPR027417">
    <property type="entry name" value="P-loop_NTPase"/>
</dbReference>
<keyword evidence="4" id="KW-1003">Cell membrane</keyword>
<evidence type="ECO:0000256" key="1">
    <source>
        <dbReference type="ARBA" id="ARBA00004202"/>
    </source>
</evidence>
<dbReference type="PANTHER" id="PTHR43553:SF27">
    <property type="entry name" value="ENERGY-COUPLING FACTOR TRANSPORTER ATP-BINDING PROTEIN ECFA2"/>
    <property type="match status" value="1"/>
</dbReference>
<name>B0TFA0_HELMI</name>
<evidence type="ECO:0000256" key="2">
    <source>
        <dbReference type="ARBA" id="ARBA00005417"/>
    </source>
</evidence>
<dbReference type="GO" id="GO:0005524">
    <property type="term" value="F:ATP binding"/>
    <property type="evidence" value="ECO:0007669"/>
    <property type="project" value="UniProtKB-KW"/>
</dbReference>
<dbReference type="Gene3D" id="3.40.50.300">
    <property type="entry name" value="P-loop containing nucleotide triphosphate hydrolases"/>
    <property type="match status" value="2"/>
</dbReference>
<dbReference type="GO" id="GO:0043190">
    <property type="term" value="C:ATP-binding cassette (ABC) transporter complex"/>
    <property type="evidence" value="ECO:0007669"/>
    <property type="project" value="TreeGrafter"/>
</dbReference>
<dbReference type="EMBL" id="CP000930">
    <property type="protein sequence ID" value="ABZ84417.1"/>
    <property type="molecule type" value="Genomic_DNA"/>
</dbReference>
<dbReference type="PROSITE" id="PS00211">
    <property type="entry name" value="ABC_TRANSPORTER_1"/>
    <property type="match status" value="2"/>
</dbReference>
<dbReference type="RefSeq" id="WP_012282921.1">
    <property type="nucleotide sequence ID" value="NC_010337.2"/>
</dbReference>
<gene>
    <name evidence="10" type="ORF">HM1_1859</name>
</gene>